<dbReference type="InterPro" id="IPR000477">
    <property type="entry name" value="RT_dom"/>
</dbReference>
<dbReference type="InterPro" id="IPR026960">
    <property type="entry name" value="RVT-Znf"/>
</dbReference>
<dbReference type="Pfam" id="PF13966">
    <property type="entry name" value="zf-RVT"/>
    <property type="match status" value="1"/>
</dbReference>
<accession>A0A2N9HZA9</accession>
<dbReference type="PANTHER" id="PTHR33116">
    <property type="entry name" value="REVERSE TRANSCRIPTASE ZINC-BINDING DOMAIN-CONTAINING PROTEIN-RELATED-RELATED"/>
    <property type="match status" value="1"/>
</dbReference>
<protein>
    <recommendedName>
        <fullName evidence="2">Reverse transcriptase domain-containing protein</fullName>
    </recommendedName>
</protein>
<evidence type="ECO:0000256" key="1">
    <source>
        <dbReference type="SAM" id="MobiDB-lite"/>
    </source>
</evidence>
<name>A0A2N9HZA9_FAGSY</name>
<evidence type="ECO:0000313" key="3">
    <source>
        <dbReference type="EMBL" id="SPD17458.1"/>
    </source>
</evidence>
<dbReference type="SUPFAM" id="SSF56672">
    <property type="entry name" value="DNA/RNA polymerases"/>
    <property type="match status" value="1"/>
</dbReference>
<dbReference type="PANTHER" id="PTHR33116:SF78">
    <property type="entry name" value="OS12G0587133 PROTEIN"/>
    <property type="match status" value="1"/>
</dbReference>
<organism evidence="3">
    <name type="scientific">Fagus sylvatica</name>
    <name type="common">Beechnut</name>
    <dbReference type="NCBI Taxonomy" id="28930"/>
    <lineage>
        <taxon>Eukaryota</taxon>
        <taxon>Viridiplantae</taxon>
        <taxon>Streptophyta</taxon>
        <taxon>Embryophyta</taxon>
        <taxon>Tracheophyta</taxon>
        <taxon>Spermatophyta</taxon>
        <taxon>Magnoliopsida</taxon>
        <taxon>eudicotyledons</taxon>
        <taxon>Gunneridae</taxon>
        <taxon>Pentapetalae</taxon>
        <taxon>rosids</taxon>
        <taxon>fabids</taxon>
        <taxon>Fagales</taxon>
        <taxon>Fagaceae</taxon>
        <taxon>Fagus</taxon>
    </lineage>
</organism>
<dbReference type="InterPro" id="IPR036691">
    <property type="entry name" value="Endo/exonu/phosph_ase_sf"/>
</dbReference>
<dbReference type="Gene3D" id="3.60.10.10">
    <property type="entry name" value="Endonuclease/exonuclease/phosphatase"/>
    <property type="match status" value="1"/>
</dbReference>
<gene>
    <name evidence="3" type="ORF">FSB_LOCUS45340</name>
</gene>
<dbReference type="InterPro" id="IPR043502">
    <property type="entry name" value="DNA/RNA_pol_sf"/>
</dbReference>
<dbReference type="PROSITE" id="PS50878">
    <property type="entry name" value="RT_POL"/>
    <property type="match status" value="1"/>
</dbReference>
<feature type="domain" description="Reverse transcriptase" evidence="2">
    <location>
        <begin position="818"/>
        <end position="1075"/>
    </location>
</feature>
<feature type="region of interest" description="Disordered" evidence="1">
    <location>
        <begin position="203"/>
        <end position="256"/>
    </location>
</feature>
<sequence length="1486" mass="167966">MGVRKSMFCVGAKNFFLAFDGGRAAPYHIIEKRGKFVGSLWLGLDSLRWHGRFVELSEYHGGAQRGGIRVPEGFKGKGWDSFAKELASFFLGKELPMEIRAGNSGNGNNFSGLEMRDSRDFAAPLKPLIGSNIPFKAADLNLKLTRVPLDTSAPHPTRKYYFKWEPIHTTLRITKIVGEKRQATWVGLKTKAHGLAQATSQAFPQTHVGVNGQDATRFDPDPLKEAQVPPLRPVDSTHGQSLCSSMSDGSDEEPKPTIELNEAAYDGSDLNEAAYDGAEDPDPIFELHEAAHDQSQRDPPSLFFKPHDPPLLSVSVFDLGESSQAVSSSAGEVELPVTLFEEPADTPIYCEPLAMVNPSETSDCAHGSPVEFSAWVKRHHRGFCKLVGFPIETHEQECLGLLQRIEASRFANKEKEKGGTRRQPASSKKETKLAGVDLQLVRSLWGTSFVDWEFLPAVGSAGGVLLMWDNRVVEKLDAVVHDFSVSCLWKSVSDGLVWVGTGLYGPTNDLLRRELWEELRAVQGLWSHPWCVFGDFNAVRFPSERLGCSRLSSQMTDFSNFVEASNLVDLPLDGGPYTWSSGSANPSMSRIDRFLVSSDWEDRYPDVIQKLLPRPLSDHFPLLLEVGSLARGKSPFRFENMWLKDEGFVDRIEAWWSNYSFCGPPSVVLASTKLKQLSCELEVLDCKERQGGLSSMERDLRGSLLLELDRLAHLEETSWRQKSRVRWLKEGDNNTKFFHKIANSNRRRNFMEKLEVGDVVYTSDSDIRAQAVQFYESLYTEEESWRPFVDDLPFSAIGDLDRNMLDSRFEKEEIIQVVKDLQGTFAYSLNATFVTLILKKQNALNIKDFRPISLIGSIYKILAKVLANRLRRVLDGLVSESQNAFVGGRQTLDSVLIANECLDSRVKSRIPGVVCKLDIEKAYDHVNWDCLIYLMDRMGFGSRWKTWIRTCISSVRFSVMVNGSPSGFFESSRGIRQGDPLSPLLFLLVMEVLSRMLHRTEEAGFIRGFKAGNGVEDDFHVSHLLFADDTIVFCDAEHEQLLHLRMVLSCFEAVTGQTLCCRIGALPMSYLGLPLGASFKASSVWNPILEKIERRLAGWKKLFLSKGGRITLLKSTLASLPTYYLSLFTIPKHVAARIEKLQRNFLWGGWGDDFKHHLVSWDIVCSPLAQGGLGVRRVEVFNRALMGKWLWKFGREESHLWHRVIVAKYGLDCGGWMTKKPVGTHGCSLWKGIFLGWDLFNQQVELVAGLGNRIRFWHDKWCGDAPLKALFPSLFACSTSQSASIDSCLLSSGVGEGRSWNITFLRDFNDWEVDEVLAFFTFIYSKIPAGVNPDSMRWTLCQHGEFDVKSFYHALDVKIDIKFPWKAIWRAKAPRRVSFFVWSAAWGKILTCDNLMRRGYTMVGWCCMCRNSGETGNHLLIHCPIALDLWYLILRSFGVLWVFPNTVADLLFGWFNCFGRRNSSVWNLVPLCLMWTVWRERNSRIF</sequence>
<dbReference type="GO" id="GO:0003824">
    <property type="term" value="F:catalytic activity"/>
    <property type="evidence" value="ECO:0007669"/>
    <property type="project" value="InterPro"/>
</dbReference>
<dbReference type="InterPro" id="IPR005135">
    <property type="entry name" value="Endo/exonuclease/phosphatase"/>
</dbReference>
<evidence type="ECO:0000259" key="2">
    <source>
        <dbReference type="PROSITE" id="PS50878"/>
    </source>
</evidence>
<dbReference type="SUPFAM" id="SSF56219">
    <property type="entry name" value="DNase I-like"/>
    <property type="match status" value="1"/>
</dbReference>
<dbReference type="EMBL" id="OIVN01004446">
    <property type="protein sequence ID" value="SPD17458.1"/>
    <property type="molecule type" value="Genomic_DNA"/>
</dbReference>
<dbReference type="CDD" id="cd01650">
    <property type="entry name" value="RT_nLTR_like"/>
    <property type="match status" value="1"/>
</dbReference>
<reference evidence="3" key="1">
    <citation type="submission" date="2018-02" db="EMBL/GenBank/DDBJ databases">
        <authorList>
            <person name="Cohen D.B."/>
            <person name="Kent A.D."/>
        </authorList>
    </citation>
    <scope>NUCLEOTIDE SEQUENCE</scope>
</reference>
<proteinExistence type="predicted"/>
<dbReference type="Pfam" id="PF03372">
    <property type="entry name" value="Exo_endo_phos"/>
    <property type="match status" value="1"/>
</dbReference>
<dbReference type="Pfam" id="PF00078">
    <property type="entry name" value="RVT_1"/>
    <property type="match status" value="1"/>
</dbReference>
<feature type="compositionally biased region" description="Polar residues" evidence="1">
    <location>
        <begin position="237"/>
        <end position="248"/>
    </location>
</feature>